<gene>
    <name evidence="1" type="ORF">GA0070624_5567</name>
</gene>
<protein>
    <submittedName>
        <fullName evidence="1">Acyl-CoA thioester hydrolase</fullName>
    </submittedName>
</protein>
<dbReference type="RefSeq" id="WP_091345788.1">
    <property type="nucleotide sequence ID" value="NZ_FMHV01000002.1"/>
</dbReference>
<evidence type="ECO:0000313" key="1">
    <source>
        <dbReference type="EMBL" id="SCL36492.1"/>
    </source>
</evidence>
<reference evidence="2" key="1">
    <citation type="submission" date="2016-06" db="EMBL/GenBank/DDBJ databases">
        <authorList>
            <person name="Varghese N."/>
            <person name="Submissions Spin"/>
        </authorList>
    </citation>
    <scope>NUCLEOTIDE SEQUENCE [LARGE SCALE GENOMIC DNA]</scope>
    <source>
        <strain evidence="2">DSM 45431</strain>
    </source>
</reference>
<dbReference type="Pfam" id="PF13279">
    <property type="entry name" value="4HBT_2"/>
    <property type="match status" value="1"/>
</dbReference>
<dbReference type="STRING" id="568872.GA0070624_5567"/>
<sequence length="145" mass="16230">MRIEATEAASVIVQRRVEWPDTDAAGHYHHSTVIRWIESAESVLHERLGLLDLFGVVPRVRYEVDYLARLWFRDRVDIEIRVAAVGRTSVTYSFEVRRGGEVAARGSMVAVSSDPQVGGTMPWLDEVRKALLESGPQARELISGA</sequence>
<organism evidence="1 2">
    <name type="scientific">Micromonospora rhizosphaerae</name>
    <dbReference type="NCBI Taxonomy" id="568872"/>
    <lineage>
        <taxon>Bacteria</taxon>
        <taxon>Bacillati</taxon>
        <taxon>Actinomycetota</taxon>
        <taxon>Actinomycetes</taxon>
        <taxon>Micromonosporales</taxon>
        <taxon>Micromonosporaceae</taxon>
        <taxon>Micromonospora</taxon>
    </lineage>
</organism>
<name>A0A1C6T4J9_9ACTN</name>
<dbReference type="InterPro" id="IPR029069">
    <property type="entry name" value="HotDog_dom_sf"/>
</dbReference>
<dbReference type="CDD" id="cd00586">
    <property type="entry name" value="4HBT"/>
    <property type="match status" value="1"/>
</dbReference>
<keyword evidence="1" id="KW-0378">Hydrolase</keyword>
<dbReference type="AlphaFoldDB" id="A0A1C6T4J9"/>
<dbReference type="EMBL" id="FMHV01000002">
    <property type="protein sequence ID" value="SCL36492.1"/>
    <property type="molecule type" value="Genomic_DNA"/>
</dbReference>
<dbReference type="GO" id="GO:0016787">
    <property type="term" value="F:hydrolase activity"/>
    <property type="evidence" value="ECO:0007669"/>
    <property type="project" value="UniProtKB-KW"/>
</dbReference>
<dbReference type="SUPFAM" id="SSF54637">
    <property type="entry name" value="Thioesterase/thiol ester dehydrase-isomerase"/>
    <property type="match status" value="1"/>
</dbReference>
<dbReference type="Proteomes" id="UP000199413">
    <property type="component" value="Unassembled WGS sequence"/>
</dbReference>
<dbReference type="Gene3D" id="3.10.129.10">
    <property type="entry name" value="Hotdog Thioesterase"/>
    <property type="match status" value="1"/>
</dbReference>
<proteinExistence type="predicted"/>
<accession>A0A1C6T4J9</accession>
<keyword evidence="2" id="KW-1185">Reference proteome</keyword>
<dbReference type="OrthoDB" id="3467114at2"/>
<evidence type="ECO:0000313" key="2">
    <source>
        <dbReference type="Proteomes" id="UP000199413"/>
    </source>
</evidence>